<comment type="caution">
    <text evidence="2">The sequence shown here is derived from an EMBL/GenBank/DDBJ whole genome shotgun (WGS) entry which is preliminary data.</text>
</comment>
<dbReference type="HOGENOM" id="CLU_1313993_0_0_9"/>
<dbReference type="RefSeq" id="WP_005397518.1">
    <property type="nucleotide sequence ID" value="NZ_JH601088.1"/>
</dbReference>
<dbReference type="Pfam" id="PF19909">
    <property type="entry name" value="DUF6382"/>
    <property type="match status" value="1"/>
</dbReference>
<proteinExistence type="predicted"/>
<dbReference type="AlphaFoldDB" id="H3NM69"/>
<sequence length="209" mass="24478">MIEKNYKKENSNTIVLNMIKNNKIDNILDYKINENKIIYNIDGKISLKEVIGNQINSIEFIKLIDLISKILITLESYMISSSNIYLNLEDIYMTQSRELYLMVNPSLNTNNDIKSMFQNIYLNKIIETKPDSINLIKINNYFNSNDYSVSGLRKMILNISNEKKDVEEEKNFKNLNSTPQKANNNNLKPLKKTTIFSRFFQTQKQNIVK</sequence>
<dbReference type="EMBL" id="AGEI01000012">
    <property type="protein sequence ID" value="EHR35478.1"/>
    <property type="molecule type" value="Genomic_DNA"/>
</dbReference>
<evidence type="ECO:0000313" key="3">
    <source>
        <dbReference type="Proteomes" id="UP000004191"/>
    </source>
</evidence>
<protein>
    <recommendedName>
        <fullName evidence="1">DUF6382 domain-containing protein</fullName>
    </recommendedName>
</protein>
<evidence type="ECO:0000259" key="1">
    <source>
        <dbReference type="Pfam" id="PF19909"/>
    </source>
</evidence>
<gene>
    <name evidence="2" type="ORF">HMPREF9709_00430</name>
</gene>
<dbReference type="Proteomes" id="UP000004191">
    <property type="component" value="Unassembled WGS sequence"/>
</dbReference>
<dbReference type="InterPro" id="IPR045962">
    <property type="entry name" value="DUF6382"/>
</dbReference>
<dbReference type="STRING" id="883114.HMPREF9709_00430"/>
<organism evidence="2 3">
    <name type="scientific">Helcococcus kunzii ATCC 51366</name>
    <dbReference type="NCBI Taxonomy" id="883114"/>
    <lineage>
        <taxon>Bacteria</taxon>
        <taxon>Bacillati</taxon>
        <taxon>Bacillota</taxon>
        <taxon>Tissierellia</taxon>
        <taxon>Tissierellales</taxon>
        <taxon>Peptoniphilaceae</taxon>
        <taxon>Helcococcus</taxon>
    </lineage>
</organism>
<evidence type="ECO:0000313" key="2">
    <source>
        <dbReference type="EMBL" id="EHR35478.1"/>
    </source>
</evidence>
<dbReference type="OrthoDB" id="10012666at2"/>
<feature type="domain" description="DUF6382" evidence="1">
    <location>
        <begin position="8"/>
        <end position="119"/>
    </location>
</feature>
<name>H3NM69_9FIRM</name>
<dbReference type="GeneID" id="96998436"/>
<accession>H3NM69</accession>
<keyword evidence="3" id="KW-1185">Reference proteome</keyword>
<reference evidence="2 3" key="1">
    <citation type="submission" date="2012-01" db="EMBL/GenBank/DDBJ databases">
        <title>The Genome Sequence of Helcococcus kunzii ATCC 51366.</title>
        <authorList>
            <consortium name="The Broad Institute Genome Sequencing Platform"/>
            <person name="Earl A."/>
            <person name="Ward D."/>
            <person name="Feldgarden M."/>
            <person name="Gevers D."/>
            <person name="Huys G."/>
            <person name="Young S.K."/>
            <person name="Zeng Q."/>
            <person name="Gargeya S."/>
            <person name="Fitzgerald M."/>
            <person name="Haas B."/>
            <person name="Abouelleil A."/>
            <person name="Alvarado L."/>
            <person name="Arachchi H.M."/>
            <person name="Berlin A."/>
            <person name="Chapman S.B."/>
            <person name="Gearin G."/>
            <person name="Goldberg J."/>
            <person name="Griggs A."/>
            <person name="Gujja S."/>
            <person name="Hansen M."/>
            <person name="Heiman D."/>
            <person name="Howarth C."/>
            <person name="Larimer J."/>
            <person name="Lui A."/>
            <person name="MacDonald P.J.P."/>
            <person name="McCowen C."/>
            <person name="Montmayeur A."/>
            <person name="Murphy C."/>
            <person name="Neiman D."/>
            <person name="Pearson M."/>
            <person name="Priest M."/>
            <person name="Roberts A."/>
            <person name="Saif S."/>
            <person name="Shea T."/>
            <person name="Sisk P."/>
            <person name="Stolte C."/>
            <person name="Sykes S."/>
            <person name="Wortman J."/>
            <person name="Nusbaum C."/>
            <person name="Birren B."/>
        </authorList>
    </citation>
    <scope>NUCLEOTIDE SEQUENCE [LARGE SCALE GENOMIC DNA]</scope>
    <source>
        <strain evidence="2 3">ATCC 51366</strain>
    </source>
</reference>